<gene>
    <name evidence="1" type="ORF">F0M18_06605</name>
</gene>
<evidence type="ECO:0000313" key="1">
    <source>
        <dbReference type="EMBL" id="KAA1193500.1"/>
    </source>
</evidence>
<accession>A0A5B0X2C0</accession>
<name>A0A5B0X2C0_9GAMM</name>
<reference evidence="1 2" key="1">
    <citation type="submission" date="2019-09" db="EMBL/GenBank/DDBJ databases">
        <authorList>
            <person name="Chen X.-Y."/>
        </authorList>
    </citation>
    <scope>NUCLEOTIDE SEQUENCE [LARGE SCALE GENOMIC DNA]</scope>
    <source>
        <strain evidence="1 2">NY5</strain>
    </source>
</reference>
<protein>
    <submittedName>
        <fullName evidence="1">IS481 family transposase</fullName>
    </submittedName>
</protein>
<dbReference type="Pfam" id="PF13384">
    <property type="entry name" value="HTH_23"/>
    <property type="match status" value="1"/>
</dbReference>
<feature type="non-terminal residue" evidence="1">
    <location>
        <position position="40"/>
    </location>
</feature>
<organism evidence="1 2">
    <name type="scientific">Pseudohalioglobus sediminis</name>
    <dbReference type="NCBI Taxonomy" id="2606449"/>
    <lineage>
        <taxon>Bacteria</taxon>
        <taxon>Pseudomonadati</taxon>
        <taxon>Pseudomonadota</taxon>
        <taxon>Gammaproteobacteria</taxon>
        <taxon>Cellvibrionales</taxon>
        <taxon>Halieaceae</taxon>
        <taxon>Pseudohalioglobus</taxon>
    </lineage>
</organism>
<proteinExistence type="predicted"/>
<keyword evidence="2" id="KW-1185">Reference proteome</keyword>
<evidence type="ECO:0000313" key="2">
    <source>
        <dbReference type="Proteomes" id="UP000323708"/>
    </source>
</evidence>
<comment type="caution">
    <text evidence="1">The sequence shown here is derived from an EMBL/GenBank/DDBJ whole genome shotgun (WGS) entry which is preliminary data.</text>
</comment>
<sequence>MPWKECKPMDERLRFVARLLEGEKMAALCREFGISRPTGY</sequence>
<dbReference type="AlphaFoldDB" id="A0A5B0X2C0"/>
<dbReference type="Proteomes" id="UP000323708">
    <property type="component" value="Unassembled WGS sequence"/>
</dbReference>
<dbReference type="InterPro" id="IPR009057">
    <property type="entry name" value="Homeodomain-like_sf"/>
</dbReference>
<dbReference type="EMBL" id="VTUX01000002">
    <property type="protein sequence ID" value="KAA1193500.1"/>
    <property type="molecule type" value="Genomic_DNA"/>
</dbReference>
<dbReference type="SUPFAM" id="SSF46689">
    <property type="entry name" value="Homeodomain-like"/>
    <property type="match status" value="1"/>
</dbReference>